<name>A0A6A3P2T4_9STRA</name>
<dbReference type="Proteomes" id="UP000435112">
    <property type="component" value="Unassembled WGS sequence"/>
</dbReference>
<accession>A0A6A3P2T4</accession>
<dbReference type="Proteomes" id="UP000434957">
    <property type="component" value="Unassembled WGS sequence"/>
</dbReference>
<evidence type="ECO:0000313" key="6">
    <source>
        <dbReference type="Proteomes" id="UP000435112"/>
    </source>
</evidence>
<dbReference type="EMBL" id="QXFT01000022">
    <property type="protein sequence ID" value="KAE9359151.1"/>
    <property type="molecule type" value="Genomic_DNA"/>
</dbReference>
<proteinExistence type="predicted"/>
<evidence type="ECO:0000313" key="2">
    <source>
        <dbReference type="EMBL" id="KAE9052337.1"/>
    </source>
</evidence>
<sequence length="38" mass="4302">MASQGITSGYIENLQLKPPTHAPTYLTDCYKEHDHLDL</sequence>
<evidence type="ECO:0000313" key="4">
    <source>
        <dbReference type="Proteomes" id="UP000429607"/>
    </source>
</evidence>
<dbReference type="EMBL" id="QXFU01000018">
    <property type="protein sequence ID" value="KAE9047972.1"/>
    <property type="molecule type" value="Genomic_DNA"/>
</dbReference>
<dbReference type="AlphaFoldDB" id="A0A6A3P2T4"/>
<organism evidence="1 6">
    <name type="scientific">Phytophthora rubi</name>
    <dbReference type="NCBI Taxonomy" id="129364"/>
    <lineage>
        <taxon>Eukaryota</taxon>
        <taxon>Sar</taxon>
        <taxon>Stramenopiles</taxon>
        <taxon>Oomycota</taxon>
        <taxon>Peronosporomycetes</taxon>
        <taxon>Peronosporales</taxon>
        <taxon>Peronosporaceae</taxon>
        <taxon>Phytophthora</taxon>
    </lineage>
</organism>
<gene>
    <name evidence="2" type="ORF">PR001_g602</name>
    <name evidence="1" type="ORF">PR002_g725</name>
    <name evidence="3" type="ORF">PR003_g906</name>
</gene>
<dbReference type="Proteomes" id="UP000429607">
    <property type="component" value="Unassembled WGS sequence"/>
</dbReference>
<dbReference type="OrthoDB" id="10268252at2759"/>
<reference evidence="4 6" key="1">
    <citation type="submission" date="2018-09" db="EMBL/GenBank/DDBJ databases">
        <title>Genomic investigation of the strawberry pathogen Phytophthora fragariae indicates pathogenicity is determined by transcriptional variation in three key races.</title>
        <authorList>
            <person name="Adams T.M."/>
            <person name="Armitage A.D."/>
            <person name="Sobczyk M.K."/>
            <person name="Bates H.J."/>
            <person name="Dunwell J.M."/>
            <person name="Nellist C.F."/>
            <person name="Harrison R.J."/>
        </authorList>
    </citation>
    <scope>NUCLEOTIDE SEQUENCE [LARGE SCALE GENOMIC DNA]</scope>
    <source>
        <strain evidence="2 4">SCRP249</strain>
        <strain evidence="1 6">SCRP324</strain>
        <strain evidence="3 5">SCRP333</strain>
    </source>
</reference>
<dbReference type="EMBL" id="QXFV01000015">
    <property type="protein sequence ID" value="KAE9052337.1"/>
    <property type="molecule type" value="Genomic_DNA"/>
</dbReference>
<evidence type="ECO:0000313" key="1">
    <source>
        <dbReference type="EMBL" id="KAE9047972.1"/>
    </source>
</evidence>
<comment type="caution">
    <text evidence="1">The sequence shown here is derived from an EMBL/GenBank/DDBJ whole genome shotgun (WGS) entry which is preliminary data.</text>
</comment>
<keyword evidence="5" id="KW-1185">Reference proteome</keyword>
<evidence type="ECO:0000313" key="5">
    <source>
        <dbReference type="Proteomes" id="UP000434957"/>
    </source>
</evidence>
<evidence type="ECO:0000313" key="3">
    <source>
        <dbReference type="EMBL" id="KAE9359151.1"/>
    </source>
</evidence>
<protein>
    <submittedName>
        <fullName evidence="1">Uncharacterized protein</fullName>
    </submittedName>
</protein>